<comment type="similarity">
    <text evidence="1">Belongs to the FldB/FldC dehydratase alpha/beta subunit family.</text>
</comment>
<protein>
    <submittedName>
        <fullName evidence="2">2-hydroxyacyl-CoA dehydratase</fullName>
    </submittedName>
</protein>
<dbReference type="PANTHER" id="PTHR30548">
    <property type="entry name" value="2-HYDROXYGLUTARYL-COA DEHYDRATASE, D-COMPONENT-RELATED"/>
    <property type="match status" value="1"/>
</dbReference>
<dbReference type="InterPro" id="IPR010327">
    <property type="entry name" value="FldB/FldC_alpha/beta"/>
</dbReference>
<name>A0A7Y0A0Z5_9BURK</name>
<keyword evidence="3" id="KW-1185">Reference proteome</keyword>
<proteinExistence type="inferred from homology"/>
<evidence type="ECO:0000313" key="3">
    <source>
        <dbReference type="Proteomes" id="UP000583127"/>
    </source>
</evidence>
<organism evidence="2 3">
    <name type="scientific">Paraburkholderia antibiotica</name>
    <dbReference type="NCBI Taxonomy" id="2728839"/>
    <lineage>
        <taxon>Bacteria</taxon>
        <taxon>Pseudomonadati</taxon>
        <taxon>Pseudomonadota</taxon>
        <taxon>Betaproteobacteria</taxon>
        <taxon>Burkholderiales</taxon>
        <taxon>Burkholderiaceae</taxon>
        <taxon>Paraburkholderia</taxon>
    </lineage>
</organism>
<dbReference type="AlphaFoldDB" id="A0A7Y0A0Z5"/>
<accession>A0A7Y0A0Z5</accession>
<dbReference type="Gene3D" id="3.40.50.11900">
    <property type="match status" value="1"/>
</dbReference>
<dbReference type="EMBL" id="JABBFZ010000022">
    <property type="protein sequence ID" value="NML34483.1"/>
    <property type="molecule type" value="Genomic_DNA"/>
</dbReference>
<gene>
    <name evidence="2" type="ORF">HHL14_27085</name>
</gene>
<comment type="caution">
    <text evidence="2">The sequence shown here is derived from an EMBL/GenBank/DDBJ whole genome shotgun (WGS) entry which is preliminary data.</text>
</comment>
<sequence length="391" mass="43417">MSVALLQLEKHYRERDLRARTWKSNGGKVVGYFGETVPVEMIAAAGFLPYRLSGNHAAPVTHLGKHYFPYADKSVPGSRVMSLEFVNSMLDMLLSGAYDFVDYLVIPNSRKAILAIHSHLTAARAADPGLRMPELYILDRTITSSYVSSEYNRARIFEFKEQLERWSGRGLTNEALEHYIALYNENRSLLGKIDGLRTKFSPVLSGVQALHAYGAAKFIPVEEHSSLLRHVIDEAADFPPRAGARVFVTGSPLDYTDLYERIEEGGATVVSENHSWGMRCAGRTVDTDCAPMDAIADAYHKTPGCTTYPLAESVRACTERALESKSSVAVFFVYRHDDAQVFDTPDEIAALVAVGIESVYLSEQPYRFDYTQQSAEKIRNLLDDAAPSANA</sequence>
<reference evidence="2 3" key="1">
    <citation type="submission" date="2020-04" db="EMBL/GenBank/DDBJ databases">
        <title>Paraburkholderia sp. G-4-1-8 isolated from soil.</title>
        <authorList>
            <person name="Dahal R.H."/>
        </authorList>
    </citation>
    <scope>NUCLEOTIDE SEQUENCE [LARGE SCALE GENOMIC DNA]</scope>
    <source>
        <strain evidence="2 3">G-4-1-8</strain>
    </source>
</reference>
<dbReference type="Pfam" id="PF06050">
    <property type="entry name" value="HGD-D"/>
    <property type="match status" value="1"/>
</dbReference>
<dbReference type="RefSeq" id="WP_169500673.1">
    <property type="nucleotide sequence ID" value="NZ_JABBFZ010000022.1"/>
</dbReference>
<evidence type="ECO:0000256" key="1">
    <source>
        <dbReference type="ARBA" id="ARBA00005806"/>
    </source>
</evidence>
<dbReference type="Gene3D" id="3.40.50.11890">
    <property type="match status" value="1"/>
</dbReference>
<dbReference type="PANTHER" id="PTHR30548:SF1">
    <property type="entry name" value="DEHYDRATASE SUBUNIT MJ0007-RELATED"/>
    <property type="match status" value="1"/>
</dbReference>
<dbReference type="Gene3D" id="1.20.1270.370">
    <property type="match status" value="1"/>
</dbReference>
<evidence type="ECO:0000313" key="2">
    <source>
        <dbReference type="EMBL" id="NML34483.1"/>
    </source>
</evidence>
<dbReference type="Proteomes" id="UP000583127">
    <property type="component" value="Unassembled WGS sequence"/>
</dbReference>